<evidence type="ECO:0000313" key="3">
    <source>
        <dbReference type="Proteomes" id="UP000002408"/>
    </source>
</evidence>
<evidence type="ECO:0000313" key="2">
    <source>
        <dbReference type="EMBL" id="ABS55551.1"/>
    </source>
</evidence>
<dbReference type="HOGENOM" id="CLU_056333_0_0_2"/>
<proteinExistence type="predicted"/>
<reference evidence="3" key="1">
    <citation type="journal article" date="2015" name="Microbiology">
        <title>Genome of Methanoregula boonei 6A8 reveals adaptations to oligotrophic peatland environments.</title>
        <authorList>
            <person name="Braeuer S."/>
            <person name="Cadillo-Quiroz H."/>
            <person name="Kyrpides N."/>
            <person name="Woyke T."/>
            <person name="Goodwin L."/>
            <person name="Detter C."/>
            <person name="Podell S."/>
            <person name="Yavitt J.B."/>
            <person name="Zinder S.H."/>
        </authorList>
    </citation>
    <scope>NUCLEOTIDE SEQUENCE [LARGE SCALE GENOMIC DNA]</scope>
    <source>
        <strain evidence="3">DSM 21154 / JCM 14090 / 6A8</strain>
    </source>
</reference>
<name>A7I740_METB6</name>
<dbReference type="AlphaFoldDB" id="A7I740"/>
<feature type="coiled-coil region" evidence="1">
    <location>
        <begin position="178"/>
        <end position="205"/>
    </location>
</feature>
<protein>
    <submittedName>
        <fullName evidence="2">Uncharacterized protein</fullName>
    </submittedName>
</protein>
<gene>
    <name evidence="2" type="ordered locus">Mboo_1033</name>
</gene>
<organism evidence="2 3">
    <name type="scientific">Methanoregula boonei (strain DSM 21154 / JCM 14090 / 6A8)</name>
    <dbReference type="NCBI Taxonomy" id="456442"/>
    <lineage>
        <taxon>Archaea</taxon>
        <taxon>Methanobacteriati</taxon>
        <taxon>Methanobacteriota</taxon>
        <taxon>Stenosarchaea group</taxon>
        <taxon>Methanomicrobia</taxon>
        <taxon>Methanomicrobiales</taxon>
        <taxon>Methanoregulaceae</taxon>
        <taxon>Methanoregula</taxon>
    </lineage>
</organism>
<dbReference type="EMBL" id="CP000780">
    <property type="protein sequence ID" value="ABS55551.1"/>
    <property type="molecule type" value="Genomic_DNA"/>
</dbReference>
<dbReference type="STRING" id="456442.Mboo_1033"/>
<accession>A7I740</accession>
<dbReference type="Proteomes" id="UP000002408">
    <property type="component" value="Chromosome"/>
</dbReference>
<keyword evidence="3" id="KW-1185">Reference proteome</keyword>
<sequence length="422" mass="48498">MQNLSRIQETIQVAVNYYSNDDREKLGKFPSSHRIEEIVSRKIIQIPREEFLTYYLLFNKGSGVPEYRNYRAVCQYTADALSDMRHKILFNGKSLSAAPHLTDPHSSLPEHLGEAAGLSVISRIHGLIDADWCPIKKMKGADAQKTFDFQIASTGTDIIQVETKGSIVEINFEKSDPIYAHKSNIKEKKQTLDELSKNNKDLNRANIRYGTISAVDQRKDGIIHCWLTDPEPEIILTDPKLLRLFIRLRFLLGWISFFSPRSHFSIALSTRINCLEKIKNPFELDKIPLRKVNGEEFSYHPYLYEEREFDFFKNKSHVTDGPAGGIVLKISENELMFFGMQEDLISIANYQNFEEILNFDFPSDIIDKKVECVLPIKTFKELDLKLSDLDYVGKNREFVKFFLKGSLIYNSSGLVFGPLSVM</sequence>
<keyword evidence="1" id="KW-0175">Coiled coil</keyword>
<dbReference type="KEGG" id="mbn:Mboo_1033"/>
<evidence type="ECO:0000256" key="1">
    <source>
        <dbReference type="SAM" id="Coils"/>
    </source>
</evidence>